<reference evidence="2 3" key="1">
    <citation type="journal article" date="2014" name="Agronomy (Basel)">
        <title>A Draft Genome Sequence for Ensete ventricosum, the Drought-Tolerant Tree Against Hunger.</title>
        <authorList>
            <person name="Harrison J."/>
            <person name="Moore K.A."/>
            <person name="Paszkiewicz K."/>
            <person name="Jones T."/>
            <person name="Grant M."/>
            <person name="Ambacheew D."/>
            <person name="Muzemil S."/>
            <person name="Studholme D.J."/>
        </authorList>
    </citation>
    <scope>NUCLEOTIDE SEQUENCE [LARGE SCALE GENOMIC DNA]</scope>
</reference>
<dbReference type="AlphaFoldDB" id="A0A426ZVD6"/>
<dbReference type="EMBL" id="AMZH03004864">
    <property type="protein sequence ID" value="RRT67938.1"/>
    <property type="molecule type" value="Genomic_DNA"/>
</dbReference>
<comment type="caution">
    <text evidence="2">The sequence shown here is derived from an EMBL/GenBank/DDBJ whole genome shotgun (WGS) entry which is preliminary data.</text>
</comment>
<sequence>MTGDPPRVLPEKYFTVDTFRLVDGPIPGQIGCREEISERVAHLETRNPGPAMLGQRQTRENVDVAAPSRRREEEEVAERFLPKMPVRVLLVEGDDSTRRIIAAHLRKCSYRGSSPL</sequence>
<gene>
    <name evidence="2" type="ORF">B296_00023512</name>
</gene>
<proteinExistence type="predicted"/>
<evidence type="ECO:0000256" key="1">
    <source>
        <dbReference type="SAM" id="MobiDB-lite"/>
    </source>
</evidence>
<evidence type="ECO:0008006" key="4">
    <source>
        <dbReference type="Google" id="ProtNLM"/>
    </source>
</evidence>
<accession>A0A426ZVD6</accession>
<protein>
    <recommendedName>
        <fullName evidence="4">Response regulatory domain-containing protein</fullName>
    </recommendedName>
</protein>
<evidence type="ECO:0000313" key="3">
    <source>
        <dbReference type="Proteomes" id="UP000287651"/>
    </source>
</evidence>
<evidence type="ECO:0000313" key="2">
    <source>
        <dbReference type="EMBL" id="RRT67938.1"/>
    </source>
</evidence>
<organism evidence="2 3">
    <name type="scientific">Ensete ventricosum</name>
    <name type="common">Abyssinian banana</name>
    <name type="synonym">Musa ensete</name>
    <dbReference type="NCBI Taxonomy" id="4639"/>
    <lineage>
        <taxon>Eukaryota</taxon>
        <taxon>Viridiplantae</taxon>
        <taxon>Streptophyta</taxon>
        <taxon>Embryophyta</taxon>
        <taxon>Tracheophyta</taxon>
        <taxon>Spermatophyta</taxon>
        <taxon>Magnoliopsida</taxon>
        <taxon>Liliopsida</taxon>
        <taxon>Zingiberales</taxon>
        <taxon>Musaceae</taxon>
        <taxon>Ensete</taxon>
    </lineage>
</organism>
<dbReference type="Proteomes" id="UP000287651">
    <property type="component" value="Unassembled WGS sequence"/>
</dbReference>
<feature type="region of interest" description="Disordered" evidence="1">
    <location>
        <begin position="45"/>
        <end position="70"/>
    </location>
</feature>
<name>A0A426ZVD6_ENSVE</name>